<protein>
    <submittedName>
        <fullName evidence="1">Uncharacterized protein</fullName>
    </submittedName>
</protein>
<comment type="caution">
    <text evidence="1">The sequence shown here is derived from an EMBL/GenBank/DDBJ whole genome shotgun (WGS) entry which is preliminary data.</text>
</comment>
<dbReference type="AlphaFoldDB" id="A0A0R1WA99"/>
<organism evidence="1 2">
    <name type="scientific">Paucilactobacillus suebicus DSM 5007 = KCTC 3549</name>
    <dbReference type="NCBI Taxonomy" id="1423807"/>
    <lineage>
        <taxon>Bacteria</taxon>
        <taxon>Bacillati</taxon>
        <taxon>Bacillota</taxon>
        <taxon>Bacilli</taxon>
        <taxon>Lactobacillales</taxon>
        <taxon>Lactobacillaceae</taxon>
        <taxon>Paucilactobacillus</taxon>
    </lineage>
</organism>
<accession>A0A0R1WA99</accession>
<dbReference type="STRING" id="1423807.FD16_GL002404"/>
<dbReference type="eggNOG" id="ENOG5030A9I">
    <property type="taxonomic scope" value="Bacteria"/>
</dbReference>
<dbReference type="Proteomes" id="UP000051820">
    <property type="component" value="Unassembled WGS sequence"/>
</dbReference>
<gene>
    <name evidence="1" type="ORF">FD16_GL002404</name>
</gene>
<evidence type="ECO:0000313" key="1">
    <source>
        <dbReference type="EMBL" id="KRM12409.1"/>
    </source>
</evidence>
<sequence>MNGEIGGDQMDLAKYVDYFKSMRNREIPWTSMDGEDGILQMGYPKYDEQMLQFIREFKESSDFDPRYKKTLRHYHIRVKMNHLTIGQVMLVKEMPLYKAMLSLIVTAEQVDAGSWAKALQEGYLYQVTKAIVSEEQTRV</sequence>
<keyword evidence="2" id="KW-1185">Reference proteome</keyword>
<name>A0A0R1WA99_9LACO</name>
<dbReference type="PATRIC" id="fig|1423807.3.peg.2482"/>
<proteinExistence type="predicted"/>
<dbReference type="EMBL" id="AZGF01000008">
    <property type="protein sequence ID" value="KRM12409.1"/>
    <property type="molecule type" value="Genomic_DNA"/>
</dbReference>
<reference evidence="1 2" key="1">
    <citation type="journal article" date="2015" name="Genome Announc.">
        <title>Expanding the biotechnology potential of lactobacilli through comparative genomics of 213 strains and associated genera.</title>
        <authorList>
            <person name="Sun Z."/>
            <person name="Harris H.M."/>
            <person name="McCann A."/>
            <person name="Guo C."/>
            <person name="Argimon S."/>
            <person name="Zhang W."/>
            <person name="Yang X."/>
            <person name="Jeffery I.B."/>
            <person name="Cooney J.C."/>
            <person name="Kagawa T.F."/>
            <person name="Liu W."/>
            <person name="Song Y."/>
            <person name="Salvetti E."/>
            <person name="Wrobel A."/>
            <person name="Rasinkangas P."/>
            <person name="Parkhill J."/>
            <person name="Rea M.C."/>
            <person name="O'Sullivan O."/>
            <person name="Ritari J."/>
            <person name="Douillard F.P."/>
            <person name="Paul Ross R."/>
            <person name="Yang R."/>
            <person name="Briner A.E."/>
            <person name="Felis G.E."/>
            <person name="de Vos W.M."/>
            <person name="Barrangou R."/>
            <person name="Klaenhammer T.R."/>
            <person name="Caufield P.W."/>
            <person name="Cui Y."/>
            <person name="Zhang H."/>
            <person name="O'Toole P.W."/>
        </authorList>
    </citation>
    <scope>NUCLEOTIDE SEQUENCE [LARGE SCALE GENOMIC DNA]</scope>
    <source>
        <strain evidence="1 2">DSM 5007</strain>
    </source>
</reference>
<evidence type="ECO:0000313" key="2">
    <source>
        <dbReference type="Proteomes" id="UP000051820"/>
    </source>
</evidence>